<dbReference type="Proteomes" id="UP000230154">
    <property type="component" value="Unassembled WGS sequence"/>
</dbReference>
<evidence type="ECO:0000256" key="1">
    <source>
        <dbReference type="SAM" id="SignalP"/>
    </source>
</evidence>
<name>A0A2H0TRH0_9BACT</name>
<dbReference type="EMBL" id="PFCB01000009">
    <property type="protein sequence ID" value="PIR74751.1"/>
    <property type="molecule type" value="Genomic_DNA"/>
</dbReference>
<proteinExistence type="predicted"/>
<gene>
    <name evidence="2" type="ORF">COU35_01110</name>
</gene>
<evidence type="ECO:0008006" key="4">
    <source>
        <dbReference type="Google" id="ProtNLM"/>
    </source>
</evidence>
<dbReference type="AlphaFoldDB" id="A0A2H0TRH0"/>
<evidence type="ECO:0000313" key="2">
    <source>
        <dbReference type="EMBL" id="PIR74751.1"/>
    </source>
</evidence>
<accession>A0A2H0TRH0</accession>
<protein>
    <recommendedName>
        <fullName evidence="4">Lipoprotein</fullName>
    </recommendedName>
</protein>
<reference evidence="3" key="1">
    <citation type="submission" date="2017-09" db="EMBL/GenBank/DDBJ databases">
        <title>Depth-based differentiation of microbial function through sediment-hosted aquifers and enrichment of novel symbionts in the deep terrestrial subsurface.</title>
        <authorList>
            <person name="Probst A.J."/>
            <person name="Ladd B."/>
            <person name="Jarett J.K."/>
            <person name="Geller-Mcgrath D.E."/>
            <person name="Sieber C.M.K."/>
            <person name="Emerson J.B."/>
            <person name="Anantharaman K."/>
            <person name="Thomas B.C."/>
            <person name="Malmstrom R."/>
            <person name="Stieglmeier M."/>
            <person name="Klingl A."/>
            <person name="Woyke T."/>
            <person name="Ryan C.M."/>
            <person name="Banfield J.F."/>
        </authorList>
    </citation>
    <scope>NUCLEOTIDE SEQUENCE [LARGE SCALE GENOMIC DNA]</scope>
</reference>
<feature type="chain" id="PRO_5013701949" description="Lipoprotein" evidence="1">
    <location>
        <begin position="22"/>
        <end position="136"/>
    </location>
</feature>
<feature type="signal peptide" evidence="1">
    <location>
        <begin position="1"/>
        <end position="21"/>
    </location>
</feature>
<dbReference type="PROSITE" id="PS51257">
    <property type="entry name" value="PROKAR_LIPOPROTEIN"/>
    <property type="match status" value="1"/>
</dbReference>
<keyword evidence="1" id="KW-0732">Signal</keyword>
<comment type="caution">
    <text evidence="2">The sequence shown here is derived from an EMBL/GenBank/DDBJ whole genome shotgun (WGS) entry which is preliminary data.</text>
</comment>
<sequence length="136" mass="15324">MKKYLLSLVMLLLLGSGCAKEQISQNIISNDSTNAQVEETYNANINSPLSALLDHLQVGKPNSEYARLTNIRIESDSEAGFNPSSFTVTYTEEGIADDVIRKEEYQLKLQRETDKNWKVTDKKLVGRECYEGRGCE</sequence>
<evidence type="ECO:0000313" key="3">
    <source>
        <dbReference type="Proteomes" id="UP000230154"/>
    </source>
</evidence>
<organism evidence="2 3">
    <name type="scientific">Candidatus Magasanikbacteria bacterium CG10_big_fil_rev_8_21_14_0_10_47_10</name>
    <dbReference type="NCBI Taxonomy" id="1974652"/>
    <lineage>
        <taxon>Bacteria</taxon>
        <taxon>Candidatus Magasanikiibacteriota</taxon>
    </lineage>
</organism>